<dbReference type="GO" id="GO:0102208">
    <property type="term" value="F:2-polyprenyl-6-hydroxyphenol methylase activity"/>
    <property type="evidence" value="ECO:0007669"/>
    <property type="project" value="UniProtKB-EC"/>
</dbReference>
<accession>A0AAU8BH30</accession>
<sequence length="208" mass="23506">MSITSSFYEENAETLAEQYNALDPTEVHQTWHQYWPTEEAEVLDIGAGSGRDAHWFETRECNVIACEPCHKLREIGMKQTGEGVRWLDDKLPELSNVAKQKLCFDVVLISAVWMHLPLEYRKDALQRIAGVMKDTGTLVVTLRHGPFIDGREAFPVSAIELSGLASELNLEVADVFDGKDQQHRQDVSWQTVVIKKKISCENEAKYGA</sequence>
<keyword evidence="2" id="KW-0489">Methyltransferase</keyword>
<dbReference type="RefSeq" id="WP_353496534.1">
    <property type="nucleotide sequence ID" value="NZ_CP115920.1"/>
</dbReference>
<dbReference type="CDD" id="cd02440">
    <property type="entry name" value="AdoMet_MTases"/>
    <property type="match status" value="1"/>
</dbReference>
<dbReference type="EC" id="2.1.1.64" evidence="2"/>
<dbReference type="AlphaFoldDB" id="A0AAU8BH30"/>
<dbReference type="KEGG" id="vck:PG915_10765"/>
<dbReference type="GO" id="GO:0061542">
    <property type="term" value="F:3-demethylubiquinol 3-O-methyltransferase activity"/>
    <property type="evidence" value="ECO:0007669"/>
    <property type="project" value="UniProtKB-EC"/>
</dbReference>
<organism evidence="2">
    <name type="scientific">Vibrio chaetopteri</name>
    <dbReference type="NCBI Taxonomy" id="3016528"/>
    <lineage>
        <taxon>Bacteria</taxon>
        <taxon>Pseudomonadati</taxon>
        <taxon>Pseudomonadota</taxon>
        <taxon>Gammaproteobacteria</taxon>
        <taxon>Vibrionales</taxon>
        <taxon>Vibrionaceae</taxon>
        <taxon>Vibrio</taxon>
    </lineage>
</organism>
<gene>
    <name evidence="2" type="ORF">PG915_10765</name>
</gene>
<name>A0AAU8BH30_9VIBR</name>
<dbReference type="EMBL" id="CP115920">
    <property type="protein sequence ID" value="XCD15074.1"/>
    <property type="molecule type" value="Genomic_DNA"/>
</dbReference>
<dbReference type="InterPro" id="IPR013216">
    <property type="entry name" value="Methyltransf_11"/>
</dbReference>
<protein>
    <submittedName>
        <fullName evidence="2">Class I SAM-dependent methyltransferase</fullName>
        <ecNumber evidence="2">2.1.1.222</ecNumber>
        <ecNumber evidence="2">2.1.1.64</ecNumber>
    </submittedName>
</protein>
<dbReference type="Gene3D" id="3.40.50.150">
    <property type="entry name" value="Vaccinia Virus protein VP39"/>
    <property type="match status" value="1"/>
</dbReference>
<evidence type="ECO:0000259" key="1">
    <source>
        <dbReference type="Pfam" id="PF08241"/>
    </source>
</evidence>
<reference evidence="2" key="1">
    <citation type="submission" date="2023-01" db="EMBL/GenBank/DDBJ databases">
        <title>Vibrio sp. CB1-14 genome sequencing.</title>
        <authorList>
            <person name="Otstavnykh N."/>
            <person name="Isaeva M."/>
            <person name="Meleshko D."/>
        </authorList>
    </citation>
    <scope>NUCLEOTIDE SEQUENCE</scope>
    <source>
        <strain evidence="2">CB1-14</strain>
    </source>
</reference>
<dbReference type="GO" id="GO:0032259">
    <property type="term" value="P:methylation"/>
    <property type="evidence" value="ECO:0007669"/>
    <property type="project" value="UniProtKB-KW"/>
</dbReference>
<dbReference type="InterPro" id="IPR029063">
    <property type="entry name" value="SAM-dependent_MTases_sf"/>
</dbReference>
<dbReference type="EC" id="2.1.1.222" evidence="2"/>
<dbReference type="Pfam" id="PF08241">
    <property type="entry name" value="Methyltransf_11"/>
    <property type="match status" value="1"/>
</dbReference>
<keyword evidence="2" id="KW-0808">Transferase</keyword>
<dbReference type="SUPFAM" id="SSF53335">
    <property type="entry name" value="S-adenosyl-L-methionine-dependent methyltransferases"/>
    <property type="match status" value="1"/>
</dbReference>
<evidence type="ECO:0000313" key="2">
    <source>
        <dbReference type="EMBL" id="XCD15074.1"/>
    </source>
</evidence>
<proteinExistence type="predicted"/>
<feature type="domain" description="Methyltransferase type 11" evidence="1">
    <location>
        <begin position="43"/>
        <end position="140"/>
    </location>
</feature>